<gene>
    <name evidence="3" type="ORF">MYCIT1_LOCUS36943</name>
</gene>
<dbReference type="InterPro" id="IPR045340">
    <property type="entry name" value="DUF6533"/>
</dbReference>
<evidence type="ECO:0000313" key="3">
    <source>
        <dbReference type="EMBL" id="CAK5283994.1"/>
    </source>
</evidence>
<feature type="transmembrane region" description="Helical" evidence="1">
    <location>
        <begin position="209"/>
        <end position="230"/>
    </location>
</feature>
<comment type="caution">
    <text evidence="3">The sequence shown here is derived from an EMBL/GenBank/DDBJ whole genome shotgun (WGS) entry which is preliminary data.</text>
</comment>
<protein>
    <recommendedName>
        <fullName evidence="2">DUF6533 domain-containing protein</fullName>
    </recommendedName>
</protein>
<evidence type="ECO:0000259" key="2">
    <source>
        <dbReference type="Pfam" id="PF20151"/>
    </source>
</evidence>
<keyword evidence="1" id="KW-0812">Transmembrane</keyword>
<feature type="transmembrane region" description="Helical" evidence="1">
    <location>
        <begin position="236"/>
        <end position="255"/>
    </location>
</feature>
<feature type="transmembrane region" description="Helical" evidence="1">
    <location>
        <begin position="88"/>
        <end position="111"/>
    </location>
</feature>
<evidence type="ECO:0000313" key="4">
    <source>
        <dbReference type="Proteomes" id="UP001295794"/>
    </source>
</evidence>
<dbReference type="Pfam" id="PF20151">
    <property type="entry name" value="DUF6533"/>
    <property type="match status" value="1"/>
</dbReference>
<proteinExistence type="predicted"/>
<dbReference type="EMBL" id="CAVNYO010000478">
    <property type="protein sequence ID" value="CAK5283994.1"/>
    <property type="molecule type" value="Genomic_DNA"/>
</dbReference>
<keyword evidence="1" id="KW-1133">Transmembrane helix</keyword>
<feature type="transmembrane region" description="Helical" evidence="1">
    <location>
        <begin position="12"/>
        <end position="31"/>
    </location>
</feature>
<reference evidence="3" key="1">
    <citation type="submission" date="2023-11" db="EMBL/GenBank/DDBJ databases">
        <authorList>
            <person name="De Vega J J."/>
            <person name="De Vega J J."/>
        </authorList>
    </citation>
    <scope>NUCLEOTIDE SEQUENCE</scope>
</reference>
<feature type="transmembrane region" description="Helical" evidence="1">
    <location>
        <begin position="52"/>
        <end position="76"/>
    </location>
</feature>
<evidence type="ECO:0000256" key="1">
    <source>
        <dbReference type="SAM" id="Phobius"/>
    </source>
</evidence>
<keyword evidence="4" id="KW-1185">Reference proteome</keyword>
<name>A0AAD2HXC9_9AGAR</name>
<dbReference type="Proteomes" id="UP001295794">
    <property type="component" value="Unassembled WGS sequence"/>
</dbReference>
<dbReference type="AlphaFoldDB" id="A0AAD2HXC9"/>
<sequence>MASLAEIADTILVLRYISVCGLAILVCEHIVTFEEELRVIWRNKAMSTWRKVAFGINRYLVESVVALTVAAFSGQISQLTTSVCHAFLWYFGTVLITFSATSHAVTILRMHKLYEGTVVISRLLMLLFVFSILSVLIVGILSVSNLQRSFLYSPFFRVCLLAATPRVLVIVFGIQTGCDVSVVMLMIYNTLAQPRRSNSEMKTTLRKDGVPFLVAIFGLRMLYMISAITMNPGQSVATVVLCWSINCVVGVRLNLRLDALTLEREPLLPVPAPPTKLDEVEPYSGWW</sequence>
<feature type="transmembrane region" description="Helical" evidence="1">
    <location>
        <begin position="123"/>
        <end position="147"/>
    </location>
</feature>
<accession>A0AAD2HXC9</accession>
<feature type="domain" description="DUF6533" evidence="2">
    <location>
        <begin position="16"/>
        <end position="60"/>
    </location>
</feature>
<organism evidence="3 4">
    <name type="scientific">Mycena citricolor</name>
    <dbReference type="NCBI Taxonomy" id="2018698"/>
    <lineage>
        <taxon>Eukaryota</taxon>
        <taxon>Fungi</taxon>
        <taxon>Dikarya</taxon>
        <taxon>Basidiomycota</taxon>
        <taxon>Agaricomycotina</taxon>
        <taxon>Agaricomycetes</taxon>
        <taxon>Agaricomycetidae</taxon>
        <taxon>Agaricales</taxon>
        <taxon>Marasmiineae</taxon>
        <taxon>Mycenaceae</taxon>
        <taxon>Mycena</taxon>
    </lineage>
</organism>
<keyword evidence="1" id="KW-0472">Membrane</keyword>
<feature type="transmembrane region" description="Helical" evidence="1">
    <location>
        <begin position="167"/>
        <end position="188"/>
    </location>
</feature>